<feature type="non-terminal residue" evidence="2">
    <location>
        <position position="29"/>
    </location>
</feature>
<feature type="region of interest" description="Disordered" evidence="1">
    <location>
        <begin position="1"/>
        <end position="29"/>
    </location>
</feature>
<dbReference type="EMBL" id="CADCWC010000338">
    <property type="protein sequence ID" value="CAA9545464.1"/>
    <property type="molecule type" value="Genomic_DNA"/>
</dbReference>
<reference evidence="2" key="1">
    <citation type="submission" date="2020-02" db="EMBL/GenBank/DDBJ databases">
        <authorList>
            <person name="Meier V. D."/>
        </authorList>
    </citation>
    <scope>NUCLEOTIDE SEQUENCE</scope>
    <source>
        <strain evidence="2">AVDCRST_MAG79</strain>
    </source>
</reference>
<proteinExistence type="predicted"/>
<name>A0A6J4UDM3_9ACTN</name>
<sequence>ARGARRDAGGRADGRRERGGDLRGGGRPL</sequence>
<protein>
    <submittedName>
        <fullName evidence="2">Uncharacterized protein</fullName>
    </submittedName>
</protein>
<gene>
    <name evidence="2" type="ORF">AVDCRST_MAG79-2250</name>
</gene>
<dbReference type="AlphaFoldDB" id="A0A6J4UDM3"/>
<accession>A0A6J4UDM3</accession>
<organism evidence="2">
    <name type="scientific">uncultured Thermoleophilia bacterium</name>
    <dbReference type="NCBI Taxonomy" id="1497501"/>
    <lineage>
        <taxon>Bacteria</taxon>
        <taxon>Bacillati</taxon>
        <taxon>Actinomycetota</taxon>
        <taxon>Thermoleophilia</taxon>
        <taxon>environmental samples</taxon>
    </lineage>
</organism>
<evidence type="ECO:0000256" key="1">
    <source>
        <dbReference type="SAM" id="MobiDB-lite"/>
    </source>
</evidence>
<evidence type="ECO:0000313" key="2">
    <source>
        <dbReference type="EMBL" id="CAA9545464.1"/>
    </source>
</evidence>
<feature type="compositionally biased region" description="Basic and acidic residues" evidence="1">
    <location>
        <begin position="1"/>
        <end position="21"/>
    </location>
</feature>
<feature type="non-terminal residue" evidence="2">
    <location>
        <position position="1"/>
    </location>
</feature>